<keyword evidence="2" id="KW-0732">Signal</keyword>
<dbReference type="EnsemblMetazoa" id="MDOA015497-RA">
    <property type="protein sequence ID" value="MDOA015497-PA"/>
    <property type="gene ID" value="MDOA015497"/>
</dbReference>
<dbReference type="KEGG" id="mde:101901449"/>
<dbReference type="VEuPathDB" id="VectorBase:MDOA015497"/>
<evidence type="ECO:0000256" key="2">
    <source>
        <dbReference type="SAM" id="SignalP"/>
    </source>
</evidence>
<evidence type="ECO:0000313" key="6">
    <source>
        <dbReference type="RefSeq" id="XP_005175905.1"/>
    </source>
</evidence>
<feature type="compositionally biased region" description="Acidic residues" evidence="1">
    <location>
        <begin position="155"/>
        <end position="209"/>
    </location>
</feature>
<dbReference type="GeneID" id="101901449"/>
<dbReference type="CDD" id="cd00117">
    <property type="entry name" value="TFP"/>
    <property type="match status" value="1"/>
</dbReference>
<feature type="chain" id="PRO_5044561713" evidence="2">
    <location>
        <begin position="23"/>
        <end position="392"/>
    </location>
</feature>
<feature type="compositionally biased region" description="Low complexity" evidence="1">
    <location>
        <begin position="250"/>
        <end position="259"/>
    </location>
</feature>
<reference evidence="6" key="2">
    <citation type="submission" date="2025-04" db="UniProtKB">
        <authorList>
            <consortium name="RefSeq"/>
        </authorList>
    </citation>
    <scope>IDENTIFICATION</scope>
    <source>
        <strain evidence="6">Aabys</strain>
    </source>
</reference>
<evidence type="ECO:0000313" key="4">
    <source>
        <dbReference type="EnsemblMetazoa" id="MDOA015497-PA"/>
    </source>
</evidence>
<evidence type="ECO:0000313" key="5">
    <source>
        <dbReference type="Proteomes" id="UP001652621"/>
    </source>
</evidence>
<dbReference type="VEuPathDB" id="VectorBase:MDOMA2_009792"/>
<protein>
    <submittedName>
        <fullName evidence="6">Retinitis pigmentosa 1-like 1 protein</fullName>
    </submittedName>
</protein>
<proteinExistence type="predicted"/>
<dbReference type="AlphaFoldDB" id="A0A1I8NIH1"/>
<feature type="region of interest" description="Disordered" evidence="1">
    <location>
        <begin position="56"/>
        <end position="259"/>
    </location>
</feature>
<evidence type="ECO:0000256" key="1">
    <source>
        <dbReference type="SAM" id="MobiDB-lite"/>
    </source>
</evidence>
<feature type="compositionally biased region" description="Acidic residues" evidence="1">
    <location>
        <begin position="127"/>
        <end position="147"/>
    </location>
</feature>
<evidence type="ECO:0000259" key="3">
    <source>
        <dbReference type="Pfam" id="PF05444"/>
    </source>
</evidence>
<sequence>MKNIYLVKCVFWCALMVVIVKAEEMDFQANEITPNAPTAAPMLSTTPLPIVLQMTTQQTVEPQSTENSSANKLPTEVSNSGQLDGESNQLNAEKHPDKEVNKNEPHKTPNDVEVFEQKPGPIKQNQEEEAEAAEPEPEAVPEAEPEAVEAVPEAAEAEPEAAEAEPEAAEAEPEAAEAEPEPAAEPEAEPAPEPEPEENPEPEPEEAPESEPAAPEPDETPETEAEVKPEAEPEPEAKPETQPEEEMQNDAPAADETAPEATQATLVATDVLDNKDNNTKTCYSCNSLEEITCKDKPTTQMNCKIGDADKNGGHRGCYTIFKADTNMTMRGCIDELAEEGLRDCLTKDKNCLLCYSNGCNNKPSPNAGFRIQLDISMLILLNGIAFGFIKYL</sequence>
<dbReference type="InterPro" id="IPR008472">
    <property type="entry name" value="DUF753"/>
</dbReference>
<feature type="signal peptide" evidence="2">
    <location>
        <begin position="1"/>
        <end position="22"/>
    </location>
</feature>
<dbReference type="Pfam" id="PF05444">
    <property type="entry name" value="DUF753"/>
    <property type="match status" value="1"/>
</dbReference>
<organism evidence="4">
    <name type="scientific">Musca domestica</name>
    <name type="common">House fly</name>
    <dbReference type="NCBI Taxonomy" id="7370"/>
    <lineage>
        <taxon>Eukaryota</taxon>
        <taxon>Metazoa</taxon>
        <taxon>Ecdysozoa</taxon>
        <taxon>Arthropoda</taxon>
        <taxon>Hexapoda</taxon>
        <taxon>Insecta</taxon>
        <taxon>Pterygota</taxon>
        <taxon>Neoptera</taxon>
        <taxon>Endopterygota</taxon>
        <taxon>Diptera</taxon>
        <taxon>Brachycera</taxon>
        <taxon>Muscomorpha</taxon>
        <taxon>Muscoidea</taxon>
        <taxon>Muscidae</taxon>
        <taxon>Musca</taxon>
    </lineage>
</organism>
<dbReference type="OrthoDB" id="7860159at2759"/>
<feature type="compositionally biased region" description="Basic and acidic residues" evidence="1">
    <location>
        <begin position="225"/>
        <end position="241"/>
    </location>
</feature>
<gene>
    <name evidence="4" type="primary">101901449</name>
    <name evidence="6" type="synonym">LOC101901449</name>
</gene>
<feature type="domain" description="DUF753" evidence="3">
    <location>
        <begin position="281"/>
        <end position="360"/>
    </location>
</feature>
<name>A0A1I8NIH1_MUSDO</name>
<feature type="compositionally biased region" description="Basic and acidic residues" evidence="1">
    <location>
        <begin position="92"/>
        <end position="110"/>
    </location>
</feature>
<feature type="compositionally biased region" description="Polar residues" evidence="1">
    <location>
        <begin position="56"/>
        <end position="91"/>
    </location>
</feature>
<keyword evidence="5" id="KW-1185">Reference proteome</keyword>
<accession>A0A1I8NIH1</accession>
<dbReference type="RefSeq" id="XP_005175905.1">
    <property type="nucleotide sequence ID" value="XM_005175848.2"/>
</dbReference>
<dbReference type="STRING" id="7370.A0A1I8NIH1"/>
<dbReference type="eggNOG" id="ENOG502T9BS">
    <property type="taxonomic scope" value="Eukaryota"/>
</dbReference>
<dbReference type="Proteomes" id="UP001652621">
    <property type="component" value="Unplaced"/>
</dbReference>
<reference evidence="4" key="1">
    <citation type="submission" date="2020-05" db="UniProtKB">
        <authorList>
            <consortium name="EnsemblMetazoa"/>
        </authorList>
    </citation>
    <scope>IDENTIFICATION</scope>
    <source>
        <strain evidence="4">Aabys</strain>
    </source>
</reference>